<dbReference type="PROSITE" id="PS00061">
    <property type="entry name" value="ADH_SHORT"/>
    <property type="match status" value="1"/>
</dbReference>
<reference evidence="3 4" key="1">
    <citation type="submission" date="2018-03" db="EMBL/GenBank/DDBJ databases">
        <title>The draft genome of Zobellella taiwanensis JCM 13381.</title>
        <authorList>
            <person name="Liu L."/>
            <person name="Li L."/>
            <person name="Wang T."/>
            <person name="Zhang X."/>
            <person name="Liang L."/>
        </authorList>
    </citation>
    <scope>NUCLEOTIDE SEQUENCE [LARGE SCALE GENOMIC DNA]</scope>
    <source>
        <strain evidence="3 4">JCM 13381</strain>
    </source>
</reference>
<gene>
    <name evidence="3" type="ORF">C7I36_06980</name>
</gene>
<comment type="similarity">
    <text evidence="1">Belongs to the short-chain dehydrogenases/reductases (SDR) family.</text>
</comment>
<dbReference type="Pfam" id="PF00106">
    <property type="entry name" value="adh_short"/>
    <property type="match status" value="1"/>
</dbReference>
<dbReference type="NCBIfam" id="NF004649">
    <property type="entry name" value="PRK05993.1"/>
    <property type="match status" value="1"/>
</dbReference>
<evidence type="ECO:0000313" key="4">
    <source>
        <dbReference type="Proteomes" id="UP000242181"/>
    </source>
</evidence>
<dbReference type="Proteomes" id="UP000242181">
    <property type="component" value="Unassembled WGS sequence"/>
</dbReference>
<dbReference type="InterPro" id="IPR051911">
    <property type="entry name" value="SDR_oxidoreductase"/>
</dbReference>
<comment type="caution">
    <text evidence="3">The sequence shown here is derived from an EMBL/GenBank/DDBJ whole genome shotgun (WGS) entry which is preliminary data.</text>
</comment>
<evidence type="ECO:0000313" key="3">
    <source>
        <dbReference type="EMBL" id="PSJ44637.1"/>
    </source>
</evidence>
<dbReference type="InterPro" id="IPR002347">
    <property type="entry name" value="SDR_fam"/>
</dbReference>
<dbReference type="PANTHER" id="PTHR43976">
    <property type="entry name" value="SHORT CHAIN DEHYDROGENASE"/>
    <property type="match status" value="1"/>
</dbReference>
<keyword evidence="4" id="KW-1185">Reference proteome</keyword>
<dbReference type="CDD" id="cd05374">
    <property type="entry name" value="17beta-HSD-like_SDR_c"/>
    <property type="match status" value="1"/>
</dbReference>
<evidence type="ECO:0000256" key="2">
    <source>
        <dbReference type="ARBA" id="ARBA00023002"/>
    </source>
</evidence>
<dbReference type="AlphaFoldDB" id="A0A2P7R344"/>
<organism evidence="3 4">
    <name type="scientific">Zobellella taiwanensis</name>
    <dbReference type="NCBI Taxonomy" id="347535"/>
    <lineage>
        <taxon>Bacteria</taxon>
        <taxon>Pseudomonadati</taxon>
        <taxon>Pseudomonadota</taxon>
        <taxon>Gammaproteobacteria</taxon>
        <taxon>Aeromonadales</taxon>
        <taxon>Aeromonadaceae</taxon>
        <taxon>Zobellella</taxon>
    </lineage>
</organism>
<keyword evidence="2" id="KW-0560">Oxidoreductase</keyword>
<evidence type="ECO:0000256" key="1">
    <source>
        <dbReference type="ARBA" id="ARBA00006484"/>
    </source>
</evidence>
<dbReference type="InterPro" id="IPR036291">
    <property type="entry name" value="NAD(P)-bd_dom_sf"/>
</dbReference>
<name>A0A2P7R344_9GAMM</name>
<dbReference type="GO" id="GO:0016491">
    <property type="term" value="F:oxidoreductase activity"/>
    <property type="evidence" value="ECO:0007669"/>
    <property type="project" value="UniProtKB-KW"/>
</dbReference>
<accession>A0A2P7R344</accession>
<protein>
    <submittedName>
        <fullName evidence="3">Short-chain dehydrogenase</fullName>
    </submittedName>
</protein>
<dbReference type="PRINTS" id="PR00081">
    <property type="entry name" value="GDHRDH"/>
</dbReference>
<dbReference type="InterPro" id="IPR020904">
    <property type="entry name" value="Sc_DH/Rdtase_CS"/>
</dbReference>
<sequence length="276" mass="30361">MTRSVLITGCSSGIGECAAHHLQARGFRVIASARREQDVTRLQQQGLAAVRLDLADEASIEEGVAQALALTGGELYGLFNNGAYGQPGAVEDLPTRALRQQFETNLFGTHHLIRQVLPVMLQAGSGRIIQNSSVLGLVAMAYRGAYNASKFALEGYTDTLRLELHGTGVQVSLIEPGPIETRFRANAREAFLRHIDPEQSRHRQGYRQTLARLQKPGPSSRYSLPAEACMPPLLHALDSRRPKTRYPVTRATLMMAWLRRLLSDRALDRLLLKAGG</sequence>
<dbReference type="EMBL" id="PXYH01000007">
    <property type="protein sequence ID" value="PSJ44637.1"/>
    <property type="molecule type" value="Genomic_DNA"/>
</dbReference>
<dbReference type="RefSeq" id="WP_106453004.1">
    <property type="nucleotide sequence ID" value="NZ_PXYH01000007.1"/>
</dbReference>
<dbReference type="Gene3D" id="3.40.50.720">
    <property type="entry name" value="NAD(P)-binding Rossmann-like Domain"/>
    <property type="match status" value="1"/>
</dbReference>
<dbReference type="PANTHER" id="PTHR43976:SF16">
    <property type="entry name" value="SHORT-CHAIN DEHYDROGENASE_REDUCTASE FAMILY PROTEIN"/>
    <property type="match status" value="1"/>
</dbReference>
<proteinExistence type="inferred from homology"/>
<dbReference type="OrthoDB" id="9775296at2"/>
<dbReference type="SUPFAM" id="SSF51735">
    <property type="entry name" value="NAD(P)-binding Rossmann-fold domains"/>
    <property type="match status" value="1"/>
</dbReference>